<evidence type="ECO:0000313" key="3">
    <source>
        <dbReference type="Proteomes" id="UP001218881"/>
    </source>
</evidence>
<dbReference type="EMBL" id="OQ376857">
    <property type="protein sequence ID" value="WFG40858.1"/>
    <property type="molecule type" value="Genomic_DNA"/>
</dbReference>
<organism evidence="2 3">
    <name type="scientific">Paracoccus phage ParKuw1</name>
    <dbReference type="NCBI Taxonomy" id="3032415"/>
    <lineage>
        <taxon>Viruses</taxon>
        <taxon>Duplodnaviria</taxon>
        <taxon>Heunggongvirae</taxon>
        <taxon>Uroviricota</taxon>
        <taxon>Caudoviricetes</taxon>
        <taxon>Autographivirales</taxon>
        <taxon>Autographivirales incertae sedis</taxon>
        <taxon>Kuwvirus</taxon>
        <taxon>Kuwvirus ParKuw1</taxon>
    </lineage>
</organism>
<keyword evidence="3" id="KW-1185">Reference proteome</keyword>
<name>A0AAF0JQ53_9CAUD</name>
<sequence length="223" mass="25192">MQDVIETFNSDPTSLTGERSGSGMFSDVDLSPCGKYAIKHGNHGFADGWLLYAAALLAMPKDERPHWAPRIHSLRVDLHNGTFVALMDALLPDEDGEPVDGGDVYSLYAAMHDNGCEGRGDGCDCDECMFDWTVQEYPEYGWCVEFLYAIEMETGIPLYFDICGNVMWDMAEEQQIMNDPVCVKRWQDAKKDLRYRDQVKAFVRKCELNSPDIFIKGESECLS</sequence>
<proteinExistence type="predicted"/>
<evidence type="ECO:0000313" key="2">
    <source>
        <dbReference type="EMBL" id="WFG40858.1"/>
    </source>
</evidence>
<feature type="region of interest" description="Disordered" evidence="1">
    <location>
        <begin position="1"/>
        <end position="22"/>
    </location>
</feature>
<evidence type="ECO:0000256" key="1">
    <source>
        <dbReference type="SAM" id="MobiDB-lite"/>
    </source>
</evidence>
<dbReference type="Proteomes" id="UP001218881">
    <property type="component" value="Segment"/>
</dbReference>
<protein>
    <submittedName>
        <fullName evidence="2">Uncharacterized protein</fullName>
    </submittedName>
</protein>
<feature type="compositionally biased region" description="Polar residues" evidence="1">
    <location>
        <begin position="7"/>
        <end position="19"/>
    </location>
</feature>
<accession>A0AAF0JQ53</accession>
<gene>
    <name evidence="2" type="ORF">ParaKuw1_00025</name>
</gene>
<reference evidence="2" key="1">
    <citation type="submission" date="2023-02" db="EMBL/GenBank/DDBJ databases">
        <authorList>
            <person name="Rihtman B."/>
        </authorList>
    </citation>
    <scope>NUCLEOTIDE SEQUENCE</scope>
</reference>